<feature type="transmembrane region" description="Helical" evidence="1">
    <location>
        <begin position="81"/>
        <end position="102"/>
    </location>
</feature>
<dbReference type="Proteomes" id="UP000655287">
    <property type="component" value="Unassembled WGS sequence"/>
</dbReference>
<dbReference type="RefSeq" id="WP_203981842.1">
    <property type="nucleotide sequence ID" value="NZ_BOOU01000002.1"/>
</dbReference>
<comment type="caution">
    <text evidence="2">The sequence shown here is derived from an EMBL/GenBank/DDBJ whole genome shotgun (WGS) entry which is preliminary data.</text>
</comment>
<proteinExistence type="predicted"/>
<keyword evidence="1" id="KW-1133">Transmembrane helix</keyword>
<evidence type="ECO:0000313" key="3">
    <source>
        <dbReference type="Proteomes" id="UP000655287"/>
    </source>
</evidence>
<evidence type="ECO:0008006" key="4">
    <source>
        <dbReference type="Google" id="ProtNLM"/>
    </source>
</evidence>
<reference evidence="2" key="1">
    <citation type="submission" date="2021-01" db="EMBL/GenBank/DDBJ databases">
        <title>Whole genome shotgun sequence of Sphaerisporangium rufum NBRC 109079.</title>
        <authorList>
            <person name="Komaki H."/>
            <person name="Tamura T."/>
        </authorList>
    </citation>
    <scope>NUCLEOTIDE SEQUENCE</scope>
    <source>
        <strain evidence="2">NBRC 109079</strain>
    </source>
</reference>
<feature type="transmembrane region" description="Helical" evidence="1">
    <location>
        <begin position="14"/>
        <end position="37"/>
    </location>
</feature>
<organism evidence="2 3">
    <name type="scientific">Sphaerisporangium rufum</name>
    <dbReference type="NCBI Taxonomy" id="1381558"/>
    <lineage>
        <taxon>Bacteria</taxon>
        <taxon>Bacillati</taxon>
        <taxon>Actinomycetota</taxon>
        <taxon>Actinomycetes</taxon>
        <taxon>Streptosporangiales</taxon>
        <taxon>Streptosporangiaceae</taxon>
        <taxon>Sphaerisporangium</taxon>
    </lineage>
</organism>
<name>A0A919R1F0_9ACTN</name>
<gene>
    <name evidence="2" type="ORF">Sru01_01540</name>
</gene>
<feature type="transmembrane region" description="Helical" evidence="1">
    <location>
        <begin position="108"/>
        <end position="130"/>
    </location>
</feature>
<keyword evidence="1" id="KW-0472">Membrane</keyword>
<sequence length="134" mass="13488">MTALTAATADRTRLLRLALGLDAAVTGANGLAYLVAAGPLADLLGPDPALLRAIGAFLLVYGIAVGLLARRPAAPVNAVRAVIVVNVAWALESVAVVALGLVSFTTLGAVWAVLQAVVVAAFAALQLTALRRPA</sequence>
<accession>A0A919R1F0</accession>
<feature type="transmembrane region" description="Helical" evidence="1">
    <location>
        <begin position="49"/>
        <end position="69"/>
    </location>
</feature>
<evidence type="ECO:0000313" key="2">
    <source>
        <dbReference type="EMBL" id="GII75172.1"/>
    </source>
</evidence>
<dbReference type="AlphaFoldDB" id="A0A919R1F0"/>
<dbReference type="EMBL" id="BOOU01000002">
    <property type="protein sequence ID" value="GII75172.1"/>
    <property type="molecule type" value="Genomic_DNA"/>
</dbReference>
<keyword evidence="1" id="KW-0812">Transmembrane</keyword>
<keyword evidence="3" id="KW-1185">Reference proteome</keyword>
<protein>
    <recommendedName>
        <fullName evidence="4">Integral membrane protein</fullName>
    </recommendedName>
</protein>
<evidence type="ECO:0000256" key="1">
    <source>
        <dbReference type="SAM" id="Phobius"/>
    </source>
</evidence>